<organism evidence="1 2">
    <name type="scientific">Zongyangia hominis</name>
    <dbReference type="NCBI Taxonomy" id="2763677"/>
    <lineage>
        <taxon>Bacteria</taxon>
        <taxon>Bacillati</taxon>
        <taxon>Bacillota</taxon>
        <taxon>Clostridia</taxon>
        <taxon>Eubacteriales</taxon>
        <taxon>Oscillospiraceae</taxon>
        <taxon>Zongyangia</taxon>
    </lineage>
</organism>
<evidence type="ECO:0000313" key="1">
    <source>
        <dbReference type="EMBL" id="MBC8571368.1"/>
    </source>
</evidence>
<proteinExistence type="predicted"/>
<dbReference type="Pfam" id="PF16152">
    <property type="entry name" value="DUF4860"/>
    <property type="match status" value="1"/>
</dbReference>
<dbReference type="AlphaFoldDB" id="A0A926ICH5"/>
<dbReference type="Proteomes" id="UP000660861">
    <property type="component" value="Unassembled WGS sequence"/>
</dbReference>
<keyword evidence="2" id="KW-1185">Reference proteome</keyword>
<reference evidence="1" key="1">
    <citation type="submission" date="2020-08" db="EMBL/GenBank/DDBJ databases">
        <title>Genome public.</title>
        <authorList>
            <person name="Liu C."/>
            <person name="Sun Q."/>
        </authorList>
    </citation>
    <scope>NUCLEOTIDE SEQUENCE</scope>
    <source>
        <strain evidence="1">NSJ-54</strain>
    </source>
</reference>
<dbReference type="InterPro" id="IPR032340">
    <property type="entry name" value="DUF4860"/>
</dbReference>
<gene>
    <name evidence="1" type="ORF">H8709_11125</name>
</gene>
<evidence type="ECO:0000313" key="2">
    <source>
        <dbReference type="Proteomes" id="UP000660861"/>
    </source>
</evidence>
<dbReference type="EMBL" id="JACRTC010000011">
    <property type="protein sequence ID" value="MBC8571368.1"/>
    <property type="molecule type" value="Genomic_DNA"/>
</dbReference>
<name>A0A926ICH5_9FIRM</name>
<sequence>MMRMTQQKHMTDFFFTVALFAVFVVSSLLVLLFGVDVYRSSTDRMERNFTSQTTLAYIASKTRHSDASGSLSLGELDGVPALILSKEEAGVTYETYIYGYEGTLRELMVERGHALSPESGAVITDIGALTFSQEDRLLRVALTGTDGSREELILSPRSQT</sequence>
<protein>
    <submittedName>
        <fullName evidence="1">DUF4860 domain-containing protein</fullName>
    </submittedName>
</protein>
<dbReference type="RefSeq" id="WP_262398421.1">
    <property type="nucleotide sequence ID" value="NZ_JACRTC010000011.1"/>
</dbReference>
<comment type="caution">
    <text evidence="1">The sequence shown here is derived from an EMBL/GenBank/DDBJ whole genome shotgun (WGS) entry which is preliminary data.</text>
</comment>
<accession>A0A926ICH5</accession>